<dbReference type="PROSITE" id="PS50975">
    <property type="entry name" value="ATP_GRASP"/>
    <property type="match status" value="1"/>
</dbReference>
<evidence type="ECO:0000256" key="3">
    <source>
        <dbReference type="PROSITE-ProRule" id="PRU00409"/>
    </source>
</evidence>
<evidence type="ECO:0000313" key="8">
    <source>
        <dbReference type="Proteomes" id="UP000784919"/>
    </source>
</evidence>
<dbReference type="InterPro" id="IPR011095">
    <property type="entry name" value="Dala_Dala_lig_C"/>
</dbReference>
<dbReference type="PANTHER" id="PTHR23132:SF23">
    <property type="entry name" value="D-ALANINE--D-ALANINE LIGASE B"/>
    <property type="match status" value="1"/>
</dbReference>
<evidence type="ECO:0000313" key="7">
    <source>
        <dbReference type="Proteomes" id="UP000742024"/>
    </source>
</evidence>
<dbReference type="Pfam" id="PF07478">
    <property type="entry name" value="Dala_Dala_lig_C"/>
    <property type="match status" value="1"/>
</dbReference>
<keyword evidence="3" id="KW-0067">ATP-binding</keyword>
<comment type="caution">
    <text evidence="6">The sequence shown here is derived from an EMBL/GenBank/DDBJ whole genome shotgun (WGS) entry which is preliminary data.</text>
</comment>
<dbReference type="Pfam" id="PF08241">
    <property type="entry name" value="Methyltransf_11"/>
    <property type="match status" value="1"/>
</dbReference>
<dbReference type="EMBL" id="SRPS01000039">
    <property type="protein sequence ID" value="KAG5972937.1"/>
    <property type="molecule type" value="Genomic_DNA"/>
</dbReference>
<dbReference type="Gene3D" id="3.40.50.150">
    <property type="entry name" value="Vaccinia Virus protein VP39"/>
    <property type="match status" value="1"/>
</dbReference>
<dbReference type="CDD" id="cd02440">
    <property type="entry name" value="AdoMet_MTases"/>
    <property type="match status" value="1"/>
</dbReference>
<gene>
    <name evidence="6" type="ORF">E4U56_005423</name>
    <name evidence="5" type="ORF">E4U57_003929</name>
</gene>
<evidence type="ECO:0000313" key="5">
    <source>
        <dbReference type="EMBL" id="KAG5954888.1"/>
    </source>
</evidence>
<accession>A0A9P7SSC9</accession>
<evidence type="ECO:0000259" key="4">
    <source>
        <dbReference type="PROSITE" id="PS50975"/>
    </source>
</evidence>
<dbReference type="GO" id="GO:0046872">
    <property type="term" value="F:metal ion binding"/>
    <property type="evidence" value="ECO:0007669"/>
    <property type="project" value="InterPro"/>
</dbReference>
<dbReference type="GO" id="GO:0005524">
    <property type="term" value="F:ATP binding"/>
    <property type="evidence" value="ECO:0007669"/>
    <property type="project" value="UniProtKB-UniRule"/>
</dbReference>
<feature type="domain" description="ATP-grasp" evidence="4">
    <location>
        <begin position="127"/>
        <end position="342"/>
    </location>
</feature>
<evidence type="ECO:0000256" key="2">
    <source>
        <dbReference type="ARBA" id="ARBA00022598"/>
    </source>
</evidence>
<dbReference type="SUPFAM" id="SSF56059">
    <property type="entry name" value="Glutathione synthetase ATP-binding domain-like"/>
    <property type="match status" value="1"/>
</dbReference>
<dbReference type="PANTHER" id="PTHR23132">
    <property type="entry name" value="D-ALANINE--D-ALANINE LIGASE"/>
    <property type="match status" value="1"/>
</dbReference>
<organism evidence="6 8">
    <name type="scientific">Claviceps arundinis</name>
    <dbReference type="NCBI Taxonomy" id="1623583"/>
    <lineage>
        <taxon>Eukaryota</taxon>
        <taxon>Fungi</taxon>
        <taxon>Dikarya</taxon>
        <taxon>Ascomycota</taxon>
        <taxon>Pezizomycotina</taxon>
        <taxon>Sordariomycetes</taxon>
        <taxon>Hypocreomycetidae</taxon>
        <taxon>Hypocreales</taxon>
        <taxon>Clavicipitaceae</taxon>
        <taxon>Claviceps</taxon>
    </lineage>
</organism>
<dbReference type="Proteomes" id="UP000784919">
    <property type="component" value="Unassembled WGS sequence"/>
</dbReference>
<dbReference type="InterPro" id="IPR011761">
    <property type="entry name" value="ATP-grasp"/>
</dbReference>
<dbReference type="OrthoDB" id="66144at2759"/>
<evidence type="ECO:0000256" key="1">
    <source>
        <dbReference type="ARBA" id="ARBA00010871"/>
    </source>
</evidence>
<dbReference type="InterPro" id="IPR029063">
    <property type="entry name" value="SAM-dependent_MTases_sf"/>
</dbReference>
<dbReference type="EMBL" id="SRPR01000296">
    <property type="protein sequence ID" value="KAG5954888.1"/>
    <property type="molecule type" value="Genomic_DNA"/>
</dbReference>
<proteinExistence type="inferred from homology"/>
<keyword evidence="7" id="KW-1185">Reference proteome</keyword>
<dbReference type="InterPro" id="IPR013216">
    <property type="entry name" value="Methyltransf_11"/>
</dbReference>
<dbReference type="AlphaFoldDB" id="A0A9P7SSC9"/>
<reference evidence="6 7" key="1">
    <citation type="journal article" date="2020" name="bioRxiv">
        <title>Whole genome comparisons of ergot fungi reveals the divergence and evolution of species within the genus Claviceps are the result of varying mechanisms driving genome evolution and host range expansion.</title>
        <authorList>
            <person name="Wyka S.A."/>
            <person name="Mondo S.J."/>
            <person name="Liu M."/>
            <person name="Dettman J."/>
            <person name="Nalam V."/>
            <person name="Broders K.D."/>
        </authorList>
    </citation>
    <scope>NUCLEOTIDE SEQUENCE</scope>
    <source>
        <strain evidence="6">CCC 1102</strain>
        <strain evidence="5 7">LM583</strain>
    </source>
</reference>
<comment type="similarity">
    <text evidence="1">Belongs to the D-alanine--D-alanine ligase family.</text>
</comment>
<dbReference type="GO" id="GO:0008716">
    <property type="term" value="F:D-alanine-D-alanine ligase activity"/>
    <property type="evidence" value="ECO:0007669"/>
    <property type="project" value="InterPro"/>
</dbReference>
<dbReference type="SUPFAM" id="SSF53335">
    <property type="entry name" value="S-adenosyl-L-methionine-dependent methyltransferases"/>
    <property type="match status" value="1"/>
</dbReference>
<keyword evidence="2" id="KW-0436">Ligase</keyword>
<name>A0A9P7SSC9_9HYPO</name>
<evidence type="ECO:0000313" key="6">
    <source>
        <dbReference type="EMBL" id="KAG5972937.1"/>
    </source>
</evidence>
<sequence>MRICVFLSSYEGSGSVLKEIDTITSQPGLFTSEHEFEYRWIHKHKAEEQINAAVDEGFDFYFNFLWGTPNDAVAGVDASRYFESLNLPSCGVRSSCLAQTKNEYCSTARLRGAPQVPGVERFPLFVKPGFGSASQLIDERSVCRNQEELDSALRRMHEALYEPRLRRAAALGIEDPIGYARSLEAAGRDSEDIVVQEYIEGKDYGCVVVQLGQSCVALAPYVYRMKPLPQKEQFLTFAAKFDDGTYPELLRKIDDAALFERLQQAAIEAFGASSCKENNTGCDVDLRVTDDGQIFVIEVNPHPAQFIPTESDQDFPVMHGFPGGHCALINVYIANHLLRQSEQDSKHVGVASTYDGIAPKYDHFVNTGDMTVKQMLAKLVETYDFSGTILDLGCGTGAVGRALAQCQKYQQCDSTPSSSSSSSAPYSSQKGIYRLVGCDISPGMLDVCRKTGLYAHLHLNTMQETLMNLTETVDHVICSSVLHLVGPEMFTFIVVLLFVLANKSITLSVDEISDAYNENLVKAGLNVLYSFDHVARMEAFGAPEGWRLVSKERVFSWASPKTGDRIYSTYFRFERINDDATARHTMFRSSI</sequence>
<protein>
    <recommendedName>
        <fullName evidence="4">ATP-grasp domain-containing protein</fullName>
    </recommendedName>
</protein>
<dbReference type="Proteomes" id="UP000742024">
    <property type="component" value="Unassembled WGS sequence"/>
</dbReference>
<dbReference type="GO" id="GO:0008757">
    <property type="term" value="F:S-adenosylmethionine-dependent methyltransferase activity"/>
    <property type="evidence" value="ECO:0007669"/>
    <property type="project" value="InterPro"/>
</dbReference>
<keyword evidence="3" id="KW-0547">Nucleotide-binding</keyword>
<dbReference type="Gene3D" id="3.30.470.20">
    <property type="entry name" value="ATP-grasp fold, B domain"/>
    <property type="match status" value="1"/>
</dbReference>